<feature type="transmembrane region" description="Helical" evidence="1">
    <location>
        <begin position="383"/>
        <end position="402"/>
    </location>
</feature>
<sequence>MTSLDAPAFSRTPSCTGAFGVRAAPALIWLACLVWWTWGSYAAGPDLMSTDDAMRLTEVRDLLAGQGWFDLVQRRLDPSSGGVLMHWSRLIDLPIAALLAGLGALFPAETALRLTLTLWPALLFLPALFAAAAIGRALAGPAAGVLSALMLALSPGVAGRFSPGMIDHHGAQAALTLVMLACALNAGRSMRAAIGAGFAGAAMLAIGMETLPMAAAIAGAAALRWAARGDDEAAGAAAFGLSFAGGVAGVALLAAPPAQWTAPVCDALGRGHLAAALAGGLGLALAVRLTRGQGALARLVALGAVGAAALGSVLAASPACLGDPYAALPPRLVTEWLSQIAEARSLPALWGDDRGAAIVLLASVAAGALAGLWLLLTAPAGRRAAAVTTFAVFVVAAALAAWQMRGTLFALALSAPFLAAAVAAAWGQGARPWRGGLALTAFNPAAAALAGLLAAEALGAPVTPLTPTDCPRGDFEALARLPHGLILTPPDAGPFVLAFSPHATVAGPYHRGVSGLMAQLEAFTGTPDQARAILRTKRVDYVALCPEAGDVKQHAAASSAGFAARLLDGPAPDWATPVDLGPGVTLKLWRVAR</sequence>
<gene>
    <name evidence="2" type="ORF">GCM10008171_07780</name>
</gene>
<dbReference type="EMBL" id="BSFK01000005">
    <property type="protein sequence ID" value="GLK75524.1"/>
    <property type="molecule type" value="Genomic_DNA"/>
</dbReference>
<feature type="transmembrane region" description="Helical" evidence="1">
    <location>
        <begin position="299"/>
        <end position="319"/>
    </location>
</feature>
<dbReference type="AlphaFoldDB" id="A0A9W6JGC4"/>
<feature type="transmembrane region" description="Helical" evidence="1">
    <location>
        <begin position="267"/>
        <end position="287"/>
    </location>
</feature>
<feature type="transmembrane region" description="Helical" evidence="1">
    <location>
        <begin position="408"/>
        <end position="427"/>
    </location>
</feature>
<evidence type="ECO:0000313" key="2">
    <source>
        <dbReference type="EMBL" id="GLK75524.1"/>
    </source>
</evidence>
<keyword evidence="1" id="KW-0812">Transmembrane</keyword>
<keyword evidence="3" id="KW-1185">Reference proteome</keyword>
<organism evidence="2 3">
    <name type="scientific">Methylopila jiangsuensis</name>
    <dbReference type="NCBI Taxonomy" id="586230"/>
    <lineage>
        <taxon>Bacteria</taxon>
        <taxon>Pseudomonadati</taxon>
        <taxon>Pseudomonadota</taxon>
        <taxon>Alphaproteobacteria</taxon>
        <taxon>Hyphomicrobiales</taxon>
        <taxon>Methylopilaceae</taxon>
        <taxon>Methylopila</taxon>
    </lineage>
</organism>
<feature type="transmembrane region" description="Helical" evidence="1">
    <location>
        <begin position="193"/>
        <end position="221"/>
    </location>
</feature>
<reference evidence="2" key="2">
    <citation type="submission" date="2023-01" db="EMBL/GenBank/DDBJ databases">
        <authorList>
            <person name="Sun Q."/>
            <person name="Evtushenko L."/>
        </authorList>
    </citation>
    <scope>NUCLEOTIDE SEQUENCE</scope>
    <source>
        <strain evidence="2">VKM B-2555</strain>
    </source>
</reference>
<dbReference type="Proteomes" id="UP001143364">
    <property type="component" value="Unassembled WGS sequence"/>
</dbReference>
<feature type="transmembrane region" description="Helical" evidence="1">
    <location>
        <begin position="114"/>
        <end position="134"/>
    </location>
</feature>
<keyword evidence="1" id="KW-1133">Transmembrane helix</keyword>
<feature type="transmembrane region" description="Helical" evidence="1">
    <location>
        <begin position="233"/>
        <end position="255"/>
    </location>
</feature>
<reference evidence="2" key="1">
    <citation type="journal article" date="2014" name="Int. J. Syst. Evol. Microbiol.">
        <title>Complete genome sequence of Corynebacterium casei LMG S-19264T (=DSM 44701T), isolated from a smear-ripened cheese.</title>
        <authorList>
            <consortium name="US DOE Joint Genome Institute (JGI-PGF)"/>
            <person name="Walter F."/>
            <person name="Albersmeier A."/>
            <person name="Kalinowski J."/>
            <person name="Ruckert C."/>
        </authorList>
    </citation>
    <scope>NUCLEOTIDE SEQUENCE</scope>
    <source>
        <strain evidence="2">VKM B-2555</strain>
    </source>
</reference>
<name>A0A9W6JGC4_9HYPH</name>
<comment type="caution">
    <text evidence="2">The sequence shown here is derived from an EMBL/GenBank/DDBJ whole genome shotgun (WGS) entry which is preliminary data.</text>
</comment>
<feature type="transmembrane region" description="Helical" evidence="1">
    <location>
        <begin position="87"/>
        <end position="107"/>
    </location>
</feature>
<feature type="transmembrane region" description="Helical" evidence="1">
    <location>
        <begin position="19"/>
        <end position="38"/>
    </location>
</feature>
<accession>A0A9W6JGC4</accession>
<keyword evidence="1" id="KW-0472">Membrane</keyword>
<protein>
    <submittedName>
        <fullName evidence="2">Uncharacterized protein</fullName>
    </submittedName>
</protein>
<feature type="transmembrane region" description="Helical" evidence="1">
    <location>
        <begin position="355"/>
        <end position="376"/>
    </location>
</feature>
<dbReference type="RefSeq" id="WP_271203470.1">
    <property type="nucleotide sequence ID" value="NZ_BSFK01000005.1"/>
</dbReference>
<proteinExistence type="predicted"/>
<evidence type="ECO:0000256" key="1">
    <source>
        <dbReference type="SAM" id="Phobius"/>
    </source>
</evidence>
<evidence type="ECO:0000313" key="3">
    <source>
        <dbReference type="Proteomes" id="UP001143364"/>
    </source>
</evidence>